<keyword evidence="5" id="KW-0732">Signal</keyword>
<evidence type="ECO:0000256" key="5">
    <source>
        <dbReference type="SAM" id="SignalP"/>
    </source>
</evidence>
<feature type="chain" id="PRO_5004713120" evidence="5">
    <location>
        <begin position="24"/>
        <end position="499"/>
    </location>
</feature>
<keyword evidence="3" id="KW-0274">FAD</keyword>
<evidence type="ECO:0000313" key="7">
    <source>
        <dbReference type="EMBL" id="ESK83425.1"/>
    </source>
</evidence>
<dbReference type="InterPro" id="IPR050416">
    <property type="entry name" value="FAD-linked_Oxidoreductase"/>
</dbReference>
<dbReference type="PANTHER" id="PTHR42973">
    <property type="entry name" value="BINDING OXIDOREDUCTASE, PUTATIVE (AFU_ORTHOLOGUE AFUA_1G17690)-RELATED"/>
    <property type="match status" value="1"/>
</dbReference>
<keyword evidence="4" id="KW-0560">Oxidoreductase</keyword>
<dbReference type="InterPro" id="IPR016166">
    <property type="entry name" value="FAD-bd_PCMH"/>
</dbReference>
<evidence type="ECO:0000256" key="1">
    <source>
        <dbReference type="ARBA" id="ARBA00005466"/>
    </source>
</evidence>
<dbReference type="AlphaFoldDB" id="V2WT88"/>
<dbReference type="GO" id="GO:0071949">
    <property type="term" value="F:FAD binding"/>
    <property type="evidence" value="ECO:0007669"/>
    <property type="project" value="InterPro"/>
</dbReference>
<dbReference type="InterPro" id="IPR016169">
    <property type="entry name" value="FAD-bd_PCMH_sub2"/>
</dbReference>
<dbReference type="Gene3D" id="3.30.465.10">
    <property type="match status" value="1"/>
</dbReference>
<organism evidence="7 8">
    <name type="scientific">Moniliophthora roreri (strain MCA 2997)</name>
    <name type="common">Cocoa frosty pod rot fungus</name>
    <name type="synonym">Crinipellis roreri</name>
    <dbReference type="NCBI Taxonomy" id="1381753"/>
    <lineage>
        <taxon>Eukaryota</taxon>
        <taxon>Fungi</taxon>
        <taxon>Dikarya</taxon>
        <taxon>Basidiomycota</taxon>
        <taxon>Agaricomycotina</taxon>
        <taxon>Agaricomycetes</taxon>
        <taxon>Agaricomycetidae</taxon>
        <taxon>Agaricales</taxon>
        <taxon>Marasmiineae</taxon>
        <taxon>Marasmiaceae</taxon>
        <taxon>Moniliophthora</taxon>
    </lineage>
</organism>
<dbReference type="HOGENOM" id="CLU_018354_1_0_1"/>
<dbReference type="Pfam" id="PF01565">
    <property type="entry name" value="FAD_binding_4"/>
    <property type="match status" value="1"/>
</dbReference>
<evidence type="ECO:0000256" key="4">
    <source>
        <dbReference type="ARBA" id="ARBA00023002"/>
    </source>
</evidence>
<reference evidence="7 8" key="1">
    <citation type="journal article" date="2014" name="BMC Genomics">
        <title>Genome and secretome analysis of the hemibiotrophic fungal pathogen, Moniliophthora roreri, which causes frosty pod rot disease of cacao: mechanisms of the biotrophic and necrotrophic phases.</title>
        <authorList>
            <person name="Meinhardt L.W."/>
            <person name="Costa G.G.L."/>
            <person name="Thomazella D.P.T."/>
            <person name="Teixeira P.J.P.L."/>
            <person name="Carazzolle M.F."/>
            <person name="Schuster S.C."/>
            <person name="Carlson J.E."/>
            <person name="Guiltinan M.J."/>
            <person name="Mieczkowski P."/>
            <person name="Farmer A."/>
            <person name="Ramaraj T."/>
            <person name="Crozier J."/>
            <person name="Davis R.E."/>
            <person name="Shao J."/>
            <person name="Melnick R.L."/>
            <person name="Pereira G.A.G."/>
            <person name="Bailey B.A."/>
        </authorList>
    </citation>
    <scope>NUCLEOTIDE SEQUENCE [LARGE SCALE GENOMIC DNA]</scope>
    <source>
        <strain evidence="7 8">MCA 2997</strain>
    </source>
</reference>
<evidence type="ECO:0000259" key="6">
    <source>
        <dbReference type="PROSITE" id="PS51387"/>
    </source>
</evidence>
<evidence type="ECO:0000313" key="8">
    <source>
        <dbReference type="Proteomes" id="UP000017559"/>
    </source>
</evidence>
<sequence length="499" mass="53855">MSMRTLLGLVFIVASHSILRIEAAPPTDAGQAACSSLVSSLGSELVQSQSGSDFQDSVNTPLNLINTALVPACVVYPTNTSHVSTAMAAIYKAKSRYAVLAGGHSAMKGWNNVAGGVLIDFKDMKQATYDAQRDTITLQPGIRWGEVVAALAPQGVAPVGGRAAHVGSGFLLGGGISFLSPSRGWGADNFRELDVVLVNGTVVTANANNQYKDLFKALKGGGNRFGIVTRYEVDAYHTGTPDDKRWVVGVIQYPESSVEAVVKATARYTKDVKDPNATIFSTLVENASDSGEITTIMPLYVFYQGKELPKSIFGEFLSIPSTNSSISPMSYADIAANIFPREDGRGSTFIFGSSALSGKDEKAFLDVYRTNLKFTKENRKQLSMTAITYTPIPDSQIEYGRKHGGNAIDAPLTGGYAVIQMMQTLRPGQIEVPKSILDAKKKLLDQNKRTPGLPLFLNECDANQNILASYGQYDFLKKTYKKYDPQGFNTRFTDGPMGL</sequence>
<proteinExistence type="inferred from homology"/>
<dbReference type="PANTHER" id="PTHR42973:SF13">
    <property type="entry name" value="FAD-BINDING PCMH-TYPE DOMAIN-CONTAINING PROTEIN"/>
    <property type="match status" value="1"/>
</dbReference>
<dbReference type="OrthoDB" id="2151789at2759"/>
<accession>V2WT88</accession>
<feature type="signal peptide" evidence="5">
    <location>
        <begin position="1"/>
        <end position="23"/>
    </location>
</feature>
<dbReference type="InterPro" id="IPR006094">
    <property type="entry name" value="Oxid_FAD_bind_N"/>
</dbReference>
<keyword evidence="8" id="KW-1185">Reference proteome</keyword>
<name>V2WT88_MONRO</name>
<dbReference type="SUPFAM" id="SSF56176">
    <property type="entry name" value="FAD-binding/transporter-associated domain-like"/>
    <property type="match status" value="1"/>
</dbReference>
<dbReference type="KEGG" id="mrr:Moror_15594"/>
<dbReference type="EMBL" id="AWSO01001545">
    <property type="protein sequence ID" value="ESK83425.1"/>
    <property type="molecule type" value="Genomic_DNA"/>
</dbReference>
<comment type="caution">
    <text evidence="7">The sequence shown here is derived from an EMBL/GenBank/DDBJ whole genome shotgun (WGS) entry which is preliminary data.</text>
</comment>
<comment type="similarity">
    <text evidence="1">Belongs to the oxygen-dependent FAD-linked oxidoreductase family.</text>
</comment>
<dbReference type="PROSITE" id="PS51387">
    <property type="entry name" value="FAD_PCMH"/>
    <property type="match status" value="1"/>
</dbReference>
<evidence type="ECO:0000256" key="3">
    <source>
        <dbReference type="ARBA" id="ARBA00022827"/>
    </source>
</evidence>
<keyword evidence="2" id="KW-0285">Flavoprotein</keyword>
<evidence type="ECO:0000256" key="2">
    <source>
        <dbReference type="ARBA" id="ARBA00022630"/>
    </source>
</evidence>
<dbReference type="Proteomes" id="UP000017559">
    <property type="component" value="Unassembled WGS sequence"/>
</dbReference>
<dbReference type="InterPro" id="IPR036318">
    <property type="entry name" value="FAD-bd_PCMH-like_sf"/>
</dbReference>
<gene>
    <name evidence="7" type="ORF">Moror_15594</name>
</gene>
<feature type="domain" description="FAD-binding PCMH-type" evidence="6">
    <location>
        <begin position="67"/>
        <end position="238"/>
    </location>
</feature>
<protein>
    <submittedName>
        <fullName evidence="7">Fad binding domain-containing protein</fullName>
    </submittedName>
</protein>
<dbReference type="GO" id="GO:0016491">
    <property type="term" value="F:oxidoreductase activity"/>
    <property type="evidence" value="ECO:0007669"/>
    <property type="project" value="UniProtKB-KW"/>
</dbReference>